<keyword evidence="1" id="KW-1185">Reference proteome</keyword>
<dbReference type="STRING" id="6313.A0A158PAX9"/>
<evidence type="ECO:0000313" key="2">
    <source>
        <dbReference type="WBParaSite" id="ACAC_0001010501-mRNA-1"/>
    </source>
</evidence>
<dbReference type="Gene3D" id="3.10.580.10">
    <property type="entry name" value="CBS-domain"/>
    <property type="match status" value="2"/>
</dbReference>
<dbReference type="WBParaSite" id="ACAC_0001010501-mRNA-1">
    <property type="protein sequence ID" value="ACAC_0001010501-mRNA-1"/>
    <property type="gene ID" value="ACAC_0001010501"/>
</dbReference>
<reference evidence="1" key="1">
    <citation type="submission" date="2012-09" db="EMBL/GenBank/DDBJ databases">
        <authorList>
            <person name="Martin A.A."/>
        </authorList>
    </citation>
    <scope>NUCLEOTIDE SEQUENCE</scope>
</reference>
<sequence length="203" mass="22889">LREPNFITENERKDFSLITVKRYQGARCLPTKSLYQNTTKQLNIGTWKGIHVLYPHNSLIDCLDILLNMGVSSVPVVEHLTLRRACAVVVSEAESFYKVVYKLVGSNVHRAFIIISSSAIRNFLRSMMKAMLKGIVSISDVMKAVVLEPGSHLNSYCISHRRFFTIVKSFLLAFSRDISSNLFLFHCMANDPGGKQAISCRSE</sequence>
<accession>A0A158PAX9</accession>
<proteinExistence type="predicted"/>
<organism evidence="1 2">
    <name type="scientific">Angiostrongylus cantonensis</name>
    <name type="common">Rat lungworm</name>
    <dbReference type="NCBI Taxonomy" id="6313"/>
    <lineage>
        <taxon>Eukaryota</taxon>
        <taxon>Metazoa</taxon>
        <taxon>Ecdysozoa</taxon>
        <taxon>Nematoda</taxon>
        <taxon>Chromadorea</taxon>
        <taxon>Rhabditida</taxon>
        <taxon>Rhabditina</taxon>
        <taxon>Rhabditomorpha</taxon>
        <taxon>Strongyloidea</taxon>
        <taxon>Metastrongylidae</taxon>
        <taxon>Angiostrongylus</taxon>
    </lineage>
</organism>
<dbReference type="InterPro" id="IPR046342">
    <property type="entry name" value="CBS_dom_sf"/>
</dbReference>
<dbReference type="Proteomes" id="UP000035642">
    <property type="component" value="Unassembled WGS sequence"/>
</dbReference>
<dbReference type="AlphaFoldDB" id="A0A158PAX9"/>
<name>A0A158PAX9_ANGCA</name>
<dbReference type="SUPFAM" id="SSF54631">
    <property type="entry name" value="CBS-domain pair"/>
    <property type="match status" value="1"/>
</dbReference>
<protein>
    <submittedName>
        <fullName evidence="2">CBS domain-containing protein</fullName>
    </submittedName>
</protein>
<evidence type="ECO:0000313" key="1">
    <source>
        <dbReference type="Proteomes" id="UP000035642"/>
    </source>
</evidence>
<reference evidence="2" key="2">
    <citation type="submission" date="2016-04" db="UniProtKB">
        <authorList>
            <consortium name="WormBaseParasite"/>
        </authorList>
    </citation>
    <scope>IDENTIFICATION</scope>
</reference>